<evidence type="ECO:0000256" key="9">
    <source>
        <dbReference type="ARBA" id="ARBA00023136"/>
    </source>
</evidence>
<evidence type="ECO:0000256" key="6">
    <source>
        <dbReference type="ARBA" id="ARBA00022475"/>
    </source>
</evidence>
<dbReference type="GO" id="GO:0034417">
    <property type="term" value="F:bisphosphoglycerate 3-phosphatase activity"/>
    <property type="evidence" value="ECO:0007669"/>
    <property type="project" value="UniProtKB-EC"/>
</dbReference>
<keyword evidence="10" id="KW-0325">Glycoprotein</keyword>
<evidence type="ECO:0000256" key="3">
    <source>
        <dbReference type="ARBA" id="ARBA00012976"/>
    </source>
</evidence>
<dbReference type="FunCoup" id="A0A1W4WIW2">
    <property type="interactions" value="453"/>
</dbReference>
<evidence type="ECO:0000313" key="19">
    <source>
        <dbReference type="RefSeq" id="XP_018323869.2"/>
    </source>
</evidence>
<dbReference type="InterPro" id="IPR000560">
    <property type="entry name" value="His_Pase_clade-2"/>
</dbReference>
<dbReference type="GO" id="GO:0052745">
    <property type="term" value="F:inositol phosphate phosphatase activity"/>
    <property type="evidence" value="ECO:0007669"/>
    <property type="project" value="TreeGrafter"/>
</dbReference>
<comment type="catalytic activity">
    <reaction evidence="15">
        <text>(2R)-2,3-bisphosphoglycerate + H2O = (2R)-2-phosphoglycerate + phosphate</text>
        <dbReference type="Rhea" id="RHEA:27381"/>
        <dbReference type="ChEBI" id="CHEBI:15377"/>
        <dbReference type="ChEBI" id="CHEBI:43474"/>
        <dbReference type="ChEBI" id="CHEBI:58248"/>
        <dbReference type="ChEBI" id="CHEBI:58289"/>
        <dbReference type="EC" id="3.1.3.80"/>
    </reaction>
    <physiologicalReaction direction="left-to-right" evidence="15">
        <dbReference type="Rhea" id="RHEA:27382"/>
    </physiologicalReaction>
</comment>
<evidence type="ECO:0000256" key="2">
    <source>
        <dbReference type="ARBA" id="ARBA00008422"/>
    </source>
</evidence>
<keyword evidence="17" id="KW-0812">Transmembrane</keyword>
<feature type="disulfide bond" evidence="16">
    <location>
        <begin position="268"/>
        <end position="283"/>
    </location>
</feature>
<evidence type="ECO:0000256" key="11">
    <source>
        <dbReference type="ARBA" id="ARBA00031642"/>
    </source>
</evidence>
<accession>A0A1W4WIW2</accession>
<keyword evidence="17" id="KW-1133">Transmembrane helix</keyword>
<keyword evidence="9 17" id="KW-0472">Membrane</keyword>
<feature type="disulfide bond" evidence="16">
    <location>
        <begin position="415"/>
        <end position="422"/>
    </location>
</feature>
<evidence type="ECO:0000256" key="16">
    <source>
        <dbReference type="PIRSR" id="PIRSR000894-2"/>
    </source>
</evidence>
<dbReference type="FunFam" id="3.40.50.1240:FF:000014">
    <property type="entry name" value="Multiple inositol polyphosphate phosphatase 1"/>
    <property type="match status" value="1"/>
</dbReference>
<sequence length="445" mass="52977">MYFWQYRRCKERCSLYLLQIFVYYSLIVLIKTDNCNIFPEYNLYLGTKTPYRLIANLSDHKIEVKGCTPLKIWYLIRHGTRNPGAGFINKANQRLSHIRDQIIQNKHLLNKTTKCINGFDKWHMDVKELEAKNLRLEGEDEMVLLAERMQKRFPEILSHIYSNTSYFFKYTKTQRTKASASCFTKGLFGKFVSRDIWYPESLEKDPVLRFYKLCTKWQTTIKKRPETLKERELLKQKYGKQIIESLNKTLGFGLLTTMEDVHLIYTMCSFETAWQKRKESVWCSLLDKETFKVLEYYEDLKYYWIDGYGNSLNHNQACVAFQDLINFFENEDPYPKAKIYFTHSGTLLKMIAHFGLYKDVLPLTHKNFQKISNRQWKVSKIDAFGTNLALVLYRCEDQLKVLTLHQERIVYPLGCPREHLLCNLNDFKKNFKHSINCQFDKMCSL</sequence>
<dbReference type="KEGG" id="apln:108736076"/>
<evidence type="ECO:0000256" key="7">
    <source>
        <dbReference type="ARBA" id="ARBA00022729"/>
    </source>
</evidence>
<organism evidence="18 19">
    <name type="scientific">Agrilus planipennis</name>
    <name type="common">Emerald ash borer</name>
    <name type="synonym">Agrilus marcopoli</name>
    <dbReference type="NCBI Taxonomy" id="224129"/>
    <lineage>
        <taxon>Eukaryota</taxon>
        <taxon>Metazoa</taxon>
        <taxon>Ecdysozoa</taxon>
        <taxon>Arthropoda</taxon>
        <taxon>Hexapoda</taxon>
        <taxon>Insecta</taxon>
        <taxon>Pterygota</taxon>
        <taxon>Neoptera</taxon>
        <taxon>Endopterygota</taxon>
        <taxon>Coleoptera</taxon>
        <taxon>Polyphaga</taxon>
        <taxon>Elateriformia</taxon>
        <taxon>Buprestoidea</taxon>
        <taxon>Buprestidae</taxon>
        <taxon>Agrilinae</taxon>
        <taxon>Agrilus</taxon>
    </lineage>
</organism>
<dbReference type="Pfam" id="PF00328">
    <property type="entry name" value="His_Phos_2"/>
    <property type="match status" value="1"/>
</dbReference>
<keyword evidence="16" id="KW-1015">Disulfide bond</keyword>
<dbReference type="GO" id="GO:0003993">
    <property type="term" value="F:acid phosphatase activity"/>
    <property type="evidence" value="ECO:0007669"/>
    <property type="project" value="TreeGrafter"/>
</dbReference>
<keyword evidence="8" id="KW-0378">Hydrolase</keyword>
<dbReference type="Gene3D" id="3.40.50.1240">
    <property type="entry name" value="Phosphoglycerate mutase-like"/>
    <property type="match status" value="1"/>
</dbReference>
<name>A0A1W4WIW2_AGRPL</name>
<comment type="catalytic activity">
    <reaction evidence="12">
        <text>1D-myo-inositol 1,2,5,6-tetrakisphosphate + H2O = 1D-myo-inositol 1,2,6-trisphosphate + phosphate</text>
        <dbReference type="Rhea" id="RHEA:77119"/>
        <dbReference type="ChEBI" id="CHEBI:15377"/>
        <dbReference type="ChEBI" id="CHEBI:43474"/>
        <dbReference type="ChEBI" id="CHEBI:195535"/>
        <dbReference type="ChEBI" id="CHEBI:195537"/>
        <dbReference type="EC" id="3.1.3.62"/>
    </reaction>
    <physiologicalReaction direction="left-to-right" evidence="12">
        <dbReference type="Rhea" id="RHEA:77120"/>
    </physiologicalReaction>
</comment>
<proteinExistence type="inferred from homology"/>
<evidence type="ECO:0000256" key="13">
    <source>
        <dbReference type="ARBA" id="ARBA00043671"/>
    </source>
</evidence>
<evidence type="ECO:0000256" key="4">
    <source>
        <dbReference type="ARBA" id="ARBA00013040"/>
    </source>
</evidence>
<gene>
    <name evidence="19" type="primary">LOC108736076</name>
</gene>
<dbReference type="PANTHER" id="PTHR20963">
    <property type="entry name" value="MULTIPLE INOSITOL POLYPHOSPHATE PHOSPHATASE-RELATED"/>
    <property type="match status" value="1"/>
</dbReference>
<dbReference type="CDD" id="cd07061">
    <property type="entry name" value="HP_HAP_like"/>
    <property type="match status" value="1"/>
</dbReference>
<dbReference type="RefSeq" id="XP_018323869.2">
    <property type="nucleotide sequence ID" value="XM_018468367.2"/>
</dbReference>
<evidence type="ECO:0000256" key="12">
    <source>
        <dbReference type="ARBA" id="ARBA00043668"/>
    </source>
</evidence>
<comment type="subcellular location">
    <subcellularLocation>
        <location evidence="1">Cell membrane</location>
    </subcellularLocation>
</comment>
<dbReference type="GO" id="GO:0005886">
    <property type="term" value="C:plasma membrane"/>
    <property type="evidence" value="ECO:0007669"/>
    <property type="project" value="UniProtKB-SubCell"/>
</dbReference>
<keyword evidence="7" id="KW-0732">Signal</keyword>
<dbReference type="OrthoDB" id="6509975at2759"/>
<evidence type="ECO:0000256" key="1">
    <source>
        <dbReference type="ARBA" id="ARBA00004236"/>
    </source>
</evidence>
<evidence type="ECO:0000256" key="17">
    <source>
        <dbReference type="SAM" id="Phobius"/>
    </source>
</evidence>
<evidence type="ECO:0000256" key="5">
    <source>
        <dbReference type="ARBA" id="ARBA00018097"/>
    </source>
</evidence>
<comment type="catalytic activity">
    <reaction evidence="13">
        <text>1D-myo-inositol 1,2,4,5,6-pentakisphosphate + H2O = 1D-myo-inositol 1,2,5,6-tetrakisphosphate + phosphate</text>
        <dbReference type="Rhea" id="RHEA:77115"/>
        <dbReference type="ChEBI" id="CHEBI:15377"/>
        <dbReference type="ChEBI" id="CHEBI:43474"/>
        <dbReference type="ChEBI" id="CHEBI:57798"/>
        <dbReference type="ChEBI" id="CHEBI:195535"/>
        <dbReference type="EC" id="3.1.3.62"/>
    </reaction>
    <physiologicalReaction direction="left-to-right" evidence="13">
        <dbReference type="Rhea" id="RHEA:77116"/>
    </physiologicalReaction>
</comment>
<protein>
    <recommendedName>
        <fullName evidence="5">Multiple inositol polyphosphate phosphatase 1</fullName>
        <ecNumber evidence="4">3.1.3.62</ecNumber>
        <ecNumber evidence="3">3.1.3.80</ecNumber>
    </recommendedName>
    <alternativeName>
        <fullName evidence="11">2,3-bisphosphoglycerate 3-phosphatase</fullName>
    </alternativeName>
</protein>
<dbReference type="Proteomes" id="UP000192223">
    <property type="component" value="Unplaced"/>
</dbReference>
<feature type="disulfide bond" evidence="16">
    <location>
        <begin position="67"/>
        <end position="395"/>
    </location>
</feature>
<dbReference type="AlphaFoldDB" id="A0A1W4WIW2"/>
<dbReference type="InParanoid" id="A0A1W4WIW2"/>
<dbReference type="InterPro" id="IPR029033">
    <property type="entry name" value="His_PPase_superfam"/>
</dbReference>
<dbReference type="EC" id="3.1.3.80" evidence="3"/>
<evidence type="ECO:0000256" key="14">
    <source>
        <dbReference type="ARBA" id="ARBA00043691"/>
    </source>
</evidence>
<comment type="similarity">
    <text evidence="2">Belongs to the histidine acid phosphatase family. MINPP1 subfamily.</text>
</comment>
<evidence type="ECO:0000256" key="15">
    <source>
        <dbReference type="ARBA" id="ARBA00043832"/>
    </source>
</evidence>
<evidence type="ECO:0000256" key="10">
    <source>
        <dbReference type="ARBA" id="ARBA00023180"/>
    </source>
</evidence>
<comment type="catalytic activity">
    <reaction evidence="14">
        <text>1D-myo-inositol hexakisphosphate + H2O = 1D-myo-inositol 1,2,4,5,6-pentakisphosphate + phosphate</text>
        <dbReference type="Rhea" id="RHEA:16989"/>
        <dbReference type="ChEBI" id="CHEBI:15377"/>
        <dbReference type="ChEBI" id="CHEBI:43474"/>
        <dbReference type="ChEBI" id="CHEBI:57798"/>
        <dbReference type="ChEBI" id="CHEBI:58130"/>
        <dbReference type="EC" id="3.1.3.62"/>
    </reaction>
    <physiologicalReaction direction="left-to-right" evidence="14">
        <dbReference type="Rhea" id="RHEA:16990"/>
    </physiologicalReaction>
</comment>
<keyword evidence="18" id="KW-1185">Reference proteome</keyword>
<dbReference type="InterPro" id="IPR016274">
    <property type="entry name" value="Histidine_acid_Pase_euk"/>
</dbReference>
<dbReference type="EC" id="3.1.3.62" evidence="4"/>
<dbReference type="PANTHER" id="PTHR20963:SF51">
    <property type="entry name" value="MULTIPLE INOSITOL POLYPHOSPHATE PHOSPHATASE 1"/>
    <property type="match status" value="1"/>
</dbReference>
<reference evidence="19" key="1">
    <citation type="submission" date="2025-08" db="UniProtKB">
        <authorList>
            <consortium name="RefSeq"/>
        </authorList>
    </citation>
    <scope>IDENTIFICATION</scope>
    <source>
        <tissue evidence="19">Entire body</tissue>
    </source>
</reference>
<evidence type="ECO:0000313" key="18">
    <source>
        <dbReference type="Proteomes" id="UP000192223"/>
    </source>
</evidence>
<dbReference type="CTD" id="31544"/>
<dbReference type="SUPFAM" id="SSF53254">
    <property type="entry name" value="Phosphoglycerate mutase-like"/>
    <property type="match status" value="1"/>
</dbReference>
<dbReference type="GeneID" id="108736076"/>
<feature type="transmembrane region" description="Helical" evidence="17">
    <location>
        <begin position="12"/>
        <end position="30"/>
    </location>
</feature>
<evidence type="ECO:0000256" key="8">
    <source>
        <dbReference type="ARBA" id="ARBA00022801"/>
    </source>
</evidence>
<keyword evidence="6" id="KW-1003">Cell membrane</keyword>
<dbReference type="PIRSF" id="PIRSF000894">
    <property type="entry name" value="Acid_phosphatase"/>
    <property type="match status" value="1"/>
</dbReference>
<dbReference type="STRING" id="224129.A0A1W4WIW2"/>